<dbReference type="FunCoup" id="E3LI33">
    <property type="interactions" value="259"/>
</dbReference>
<evidence type="ECO:0000313" key="12">
    <source>
        <dbReference type="Proteomes" id="UP000008281"/>
    </source>
</evidence>
<dbReference type="PRINTS" id="PR00385">
    <property type="entry name" value="P450"/>
</dbReference>
<evidence type="ECO:0000313" key="13">
    <source>
        <dbReference type="Proteomes" id="UP000483820"/>
    </source>
</evidence>
<dbReference type="Proteomes" id="UP000008281">
    <property type="component" value="Unassembled WGS sequence"/>
</dbReference>
<feature type="coiled-coil region" evidence="9">
    <location>
        <begin position="142"/>
        <end position="169"/>
    </location>
</feature>
<dbReference type="PANTHER" id="PTHR24300:SF181">
    <property type="entry name" value="CYTOCHROME P450 FAMILY"/>
    <property type="match status" value="1"/>
</dbReference>
<dbReference type="CDD" id="cd20617">
    <property type="entry name" value="CYP1_2-like"/>
    <property type="match status" value="1"/>
</dbReference>
<dbReference type="GO" id="GO:0005506">
    <property type="term" value="F:iron ion binding"/>
    <property type="evidence" value="ECO:0007669"/>
    <property type="project" value="InterPro"/>
</dbReference>
<evidence type="ECO:0000313" key="10">
    <source>
        <dbReference type="EMBL" id="EFO95254.1"/>
    </source>
</evidence>
<keyword evidence="3 7" id="KW-0479">Metal-binding</keyword>
<dbReference type="InterPro" id="IPR017972">
    <property type="entry name" value="Cyt_P450_CS"/>
</dbReference>
<organism evidence="12">
    <name type="scientific">Caenorhabditis remanei</name>
    <name type="common">Caenorhabditis vulgaris</name>
    <dbReference type="NCBI Taxonomy" id="31234"/>
    <lineage>
        <taxon>Eukaryota</taxon>
        <taxon>Metazoa</taxon>
        <taxon>Ecdysozoa</taxon>
        <taxon>Nematoda</taxon>
        <taxon>Chromadorea</taxon>
        <taxon>Rhabditida</taxon>
        <taxon>Rhabditina</taxon>
        <taxon>Rhabditomorpha</taxon>
        <taxon>Rhabditoidea</taxon>
        <taxon>Rhabditidae</taxon>
        <taxon>Peloderinae</taxon>
        <taxon>Caenorhabditis</taxon>
    </lineage>
</organism>
<dbReference type="InterPro" id="IPR001128">
    <property type="entry name" value="Cyt_P450"/>
</dbReference>
<evidence type="ECO:0000256" key="9">
    <source>
        <dbReference type="SAM" id="Coils"/>
    </source>
</evidence>
<dbReference type="InterPro" id="IPR050182">
    <property type="entry name" value="Cytochrome_P450_fam2"/>
</dbReference>
<evidence type="ECO:0000256" key="4">
    <source>
        <dbReference type="ARBA" id="ARBA00023002"/>
    </source>
</evidence>
<dbReference type="Pfam" id="PF00067">
    <property type="entry name" value="p450"/>
    <property type="match status" value="1"/>
</dbReference>
<accession>E3LI33</accession>
<keyword evidence="9" id="KW-0175">Coiled coil</keyword>
<keyword evidence="5 7" id="KW-0408">Iron</keyword>
<proteinExistence type="inferred from homology"/>
<dbReference type="GO" id="GO:0006082">
    <property type="term" value="P:organic acid metabolic process"/>
    <property type="evidence" value="ECO:0007669"/>
    <property type="project" value="TreeGrafter"/>
</dbReference>
<dbReference type="KEGG" id="crq:GCK72_020232"/>
<dbReference type="RefSeq" id="XP_003116358.1">
    <property type="nucleotide sequence ID" value="XM_003116310.1"/>
</dbReference>
<protein>
    <submittedName>
        <fullName evidence="10">CRE-CYP-33A1 protein</fullName>
    </submittedName>
</protein>
<sequence>MILFLLFTFTVLYFFNEFYWKRRSLPPGPFPIPVIGNTIELFSYPPPGTAAYAAWTKKFGTIYTMWMGTDPAIVITGYKELKETFINDADSYSDKMIFEKFNTSLRGGDYGVIDTNGNTWKEHRKFALHTLKDFGMGKEAMEASIQLEVDSIEEELNKMEGKEVNIQEQYDMAIGNVINQFLFGVRFNDPLKFNELKQLLDLFFEVQGSFRVYFAYTVSWLPQWMVELLTPDVGRVRDGVFQFFQQQIEEHRNEIDFEVEESKDYVETYMKEQKRREAEGDFTSFSDDQLRNMCFDMWVAGMHTTTNTMGFLTAYAINNMEAQRKMQKELSEVVGDRMVTMKDKLNLPYTNAFINEAQRASNLLPMNLPHATTREVTLAGCTIPKGMTVIHQISSILSDPEIFLEPEKFLPERFIDESGNLKKVEELVPFSVGKRVCLGEGLARMELFLFTANLFNRFEFCEGANGLPSLDRTYAFIAKAMDYTCQVKRRYVN</sequence>
<dbReference type="PRINTS" id="PR00463">
    <property type="entry name" value="EP450I"/>
</dbReference>
<evidence type="ECO:0000256" key="2">
    <source>
        <dbReference type="ARBA" id="ARBA00010617"/>
    </source>
</evidence>
<evidence type="ECO:0000256" key="8">
    <source>
        <dbReference type="RuleBase" id="RU000461"/>
    </source>
</evidence>
<evidence type="ECO:0000256" key="6">
    <source>
        <dbReference type="ARBA" id="ARBA00023033"/>
    </source>
</evidence>
<dbReference type="EMBL" id="DS268409">
    <property type="protein sequence ID" value="EFO95254.1"/>
    <property type="molecule type" value="Genomic_DNA"/>
</dbReference>
<keyword evidence="6 8" id="KW-0503">Monooxygenase</keyword>
<dbReference type="Gene3D" id="1.10.630.10">
    <property type="entry name" value="Cytochrome P450"/>
    <property type="match status" value="1"/>
</dbReference>
<gene>
    <name evidence="10" type="primary">Cre-cyp-33A1</name>
    <name evidence="10" type="ORF">CRE_09307</name>
    <name evidence="11" type="ORF">GCK72_020232</name>
</gene>
<evidence type="ECO:0000313" key="11">
    <source>
        <dbReference type="EMBL" id="KAF1753675.1"/>
    </source>
</evidence>
<feature type="binding site" description="axial binding residue" evidence="7">
    <location>
        <position position="437"/>
    </location>
    <ligand>
        <name>heme</name>
        <dbReference type="ChEBI" id="CHEBI:30413"/>
    </ligand>
    <ligandPart>
        <name>Fe</name>
        <dbReference type="ChEBI" id="CHEBI:18248"/>
    </ligandPart>
</feature>
<dbReference type="PANTHER" id="PTHR24300">
    <property type="entry name" value="CYTOCHROME P450 508A4-RELATED"/>
    <property type="match status" value="1"/>
</dbReference>
<dbReference type="CTD" id="9820239"/>
<dbReference type="PROSITE" id="PS00086">
    <property type="entry name" value="CYTOCHROME_P450"/>
    <property type="match status" value="1"/>
</dbReference>
<evidence type="ECO:0000256" key="3">
    <source>
        <dbReference type="ARBA" id="ARBA00022723"/>
    </source>
</evidence>
<dbReference type="FunFam" id="1.10.630.10:FF:000036">
    <property type="entry name" value="CYtochrome P450 family"/>
    <property type="match status" value="1"/>
</dbReference>
<dbReference type="GO" id="GO:0005737">
    <property type="term" value="C:cytoplasm"/>
    <property type="evidence" value="ECO:0007669"/>
    <property type="project" value="TreeGrafter"/>
</dbReference>
<dbReference type="eggNOG" id="KOG0156">
    <property type="taxonomic scope" value="Eukaryota"/>
</dbReference>
<reference evidence="10" key="1">
    <citation type="submission" date="2007-07" db="EMBL/GenBank/DDBJ databases">
        <title>PCAP assembly of the Caenorhabditis remanei genome.</title>
        <authorList>
            <consortium name="The Caenorhabditis remanei Sequencing Consortium"/>
            <person name="Wilson R.K."/>
        </authorList>
    </citation>
    <scope>NUCLEOTIDE SEQUENCE [LARGE SCALE GENOMIC DNA]</scope>
    <source>
        <strain evidence="10">PB4641</strain>
    </source>
</reference>
<evidence type="ECO:0000256" key="1">
    <source>
        <dbReference type="ARBA" id="ARBA00001971"/>
    </source>
</evidence>
<dbReference type="AlphaFoldDB" id="E3LI33"/>
<comment type="similarity">
    <text evidence="2 8">Belongs to the cytochrome P450 family.</text>
</comment>
<dbReference type="InterPro" id="IPR002401">
    <property type="entry name" value="Cyt_P450_E_grp-I"/>
</dbReference>
<dbReference type="STRING" id="31234.E3LI33"/>
<keyword evidence="7 8" id="KW-0349">Heme</keyword>
<evidence type="ECO:0000256" key="5">
    <source>
        <dbReference type="ARBA" id="ARBA00023004"/>
    </source>
</evidence>
<dbReference type="GO" id="GO:0020037">
    <property type="term" value="F:heme binding"/>
    <property type="evidence" value="ECO:0007669"/>
    <property type="project" value="InterPro"/>
</dbReference>
<dbReference type="OrthoDB" id="1055148at2759"/>
<dbReference type="OMA" id="NMCFDMW"/>
<dbReference type="GO" id="GO:0016712">
    <property type="term" value="F:oxidoreductase activity, acting on paired donors, with incorporation or reduction of molecular oxygen, reduced flavin or flavoprotein as one donor, and incorporation of one atom of oxygen"/>
    <property type="evidence" value="ECO:0007669"/>
    <property type="project" value="TreeGrafter"/>
</dbReference>
<dbReference type="Proteomes" id="UP000483820">
    <property type="component" value="Chromosome V"/>
</dbReference>
<reference evidence="11 13" key="2">
    <citation type="submission" date="2019-12" db="EMBL/GenBank/DDBJ databases">
        <title>Chromosome-level assembly of the Caenorhabditis remanei genome.</title>
        <authorList>
            <person name="Teterina A.A."/>
            <person name="Willis J.H."/>
            <person name="Phillips P.C."/>
        </authorList>
    </citation>
    <scope>NUCLEOTIDE SEQUENCE [LARGE SCALE GENOMIC DNA]</scope>
    <source>
        <strain evidence="11 13">PX506</strain>
        <tissue evidence="11">Whole organism</tissue>
    </source>
</reference>
<evidence type="ECO:0000256" key="7">
    <source>
        <dbReference type="PIRSR" id="PIRSR602401-1"/>
    </source>
</evidence>
<dbReference type="SUPFAM" id="SSF48264">
    <property type="entry name" value="Cytochrome P450"/>
    <property type="match status" value="1"/>
</dbReference>
<dbReference type="EMBL" id="WUAV01000005">
    <property type="protein sequence ID" value="KAF1753675.1"/>
    <property type="molecule type" value="Genomic_DNA"/>
</dbReference>
<dbReference type="HOGENOM" id="CLU_001570_22_3_1"/>
<dbReference type="GO" id="GO:0006805">
    <property type="term" value="P:xenobiotic metabolic process"/>
    <property type="evidence" value="ECO:0007669"/>
    <property type="project" value="TreeGrafter"/>
</dbReference>
<name>E3LI33_CAERE</name>
<comment type="cofactor">
    <cofactor evidence="1 7">
        <name>heme</name>
        <dbReference type="ChEBI" id="CHEBI:30413"/>
    </cofactor>
</comment>
<keyword evidence="4 8" id="KW-0560">Oxidoreductase</keyword>
<keyword evidence="12" id="KW-1185">Reference proteome</keyword>
<dbReference type="InterPro" id="IPR036396">
    <property type="entry name" value="Cyt_P450_sf"/>
</dbReference>
<dbReference type="GeneID" id="9820239"/>